<dbReference type="Pfam" id="PF00249">
    <property type="entry name" value="Myb_DNA-binding"/>
    <property type="match status" value="2"/>
</dbReference>
<keyword evidence="4 10" id="KW-0238">DNA-binding</keyword>
<feature type="domain" description="HTH myb-type" evidence="8">
    <location>
        <begin position="37"/>
        <end position="91"/>
    </location>
</feature>
<evidence type="ECO:0000256" key="5">
    <source>
        <dbReference type="ARBA" id="ARBA00023163"/>
    </source>
</evidence>
<keyword evidence="2" id="KW-0677">Repeat</keyword>
<dbReference type="GO" id="GO:0003700">
    <property type="term" value="F:DNA-binding transcription factor activity"/>
    <property type="evidence" value="ECO:0000318"/>
    <property type="project" value="GO_Central"/>
</dbReference>
<evidence type="ECO:0000256" key="2">
    <source>
        <dbReference type="ARBA" id="ARBA00022737"/>
    </source>
</evidence>
<dbReference type="InterPro" id="IPR001005">
    <property type="entry name" value="SANT/Myb"/>
</dbReference>
<evidence type="ECO:0000259" key="8">
    <source>
        <dbReference type="PROSITE" id="PS51294"/>
    </source>
</evidence>
<feature type="domain" description="Myb-like" evidence="7">
    <location>
        <begin position="37"/>
        <end position="87"/>
    </location>
</feature>
<name>A0A251V487_HELAN</name>
<keyword evidence="3" id="KW-0805">Transcription regulation</keyword>
<keyword evidence="10" id="KW-0371">Homeobox</keyword>
<dbReference type="InterPro" id="IPR009057">
    <property type="entry name" value="Homeodomain-like_sf"/>
</dbReference>
<reference evidence="9" key="3">
    <citation type="submission" date="2020-06" db="EMBL/GenBank/DDBJ databases">
        <title>Helianthus annuus Genome sequencing and assembly Release 2.</title>
        <authorList>
            <person name="Gouzy J."/>
            <person name="Langlade N."/>
            <person name="Munos S."/>
        </authorList>
    </citation>
    <scope>NUCLEOTIDE SEQUENCE</scope>
    <source>
        <tissue evidence="9">Leaves</tissue>
    </source>
</reference>
<dbReference type="Gramene" id="mRNA:HanXRQr2_Chr04g0190911">
    <property type="protein sequence ID" value="mRNA:HanXRQr2_Chr04g0190911"/>
    <property type="gene ID" value="HanXRQr2_Chr04g0190911"/>
</dbReference>
<keyword evidence="11" id="KW-1185">Reference proteome</keyword>
<dbReference type="InterPro" id="IPR017930">
    <property type="entry name" value="Myb_dom"/>
</dbReference>
<evidence type="ECO:0000313" key="10">
    <source>
        <dbReference type="EMBL" id="OTG29916.1"/>
    </source>
</evidence>
<dbReference type="Proteomes" id="UP000215914">
    <property type="component" value="Chromosome 4"/>
</dbReference>
<keyword evidence="5" id="KW-0804">Transcription</keyword>
<keyword evidence="6" id="KW-0539">Nucleus</keyword>
<dbReference type="EMBL" id="CM007893">
    <property type="protein sequence ID" value="OTG29916.1"/>
    <property type="molecule type" value="Genomic_DNA"/>
</dbReference>
<organism evidence="10 11">
    <name type="scientific">Helianthus annuus</name>
    <name type="common">Common sunflower</name>
    <dbReference type="NCBI Taxonomy" id="4232"/>
    <lineage>
        <taxon>Eukaryota</taxon>
        <taxon>Viridiplantae</taxon>
        <taxon>Streptophyta</taxon>
        <taxon>Embryophyta</taxon>
        <taxon>Tracheophyta</taxon>
        <taxon>Spermatophyta</taxon>
        <taxon>Magnoliopsida</taxon>
        <taxon>eudicotyledons</taxon>
        <taxon>Gunneridae</taxon>
        <taxon>Pentapetalae</taxon>
        <taxon>asterids</taxon>
        <taxon>campanulids</taxon>
        <taxon>Asterales</taxon>
        <taxon>Asteraceae</taxon>
        <taxon>Asteroideae</taxon>
        <taxon>Heliantheae alliance</taxon>
        <taxon>Heliantheae</taxon>
        <taxon>Helianthus</taxon>
    </lineage>
</organism>
<proteinExistence type="predicted"/>
<protein>
    <submittedName>
        <fullName evidence="10">Putative homeodomain-like, Myb-like domain protein</fullName>
    </submittedName>
    <submittedName>
        <fullName evidence="9">Transcription factor MYB family</fullName>
    </submittedName>
</protein>
<dbReference type="GO" id="GO:0003677">
    <property type="term" value="F:DNA binding"/>
    <property type="evidence" value="ECO:0007669"/>
    <property type="project" value="UniProtKB-KW"/>
</dbReference>
<comment type="subcellular location">
    <subcellularLocation>
        <location evidence="1">Nucleus</location>
    </subcellularLocation>
</comment>
<dbReference type="PROSITE" id="PS50090">
    <property type="entry name" value="MYB_LIKE"/>
    <property type="match status" value="2"/>
</dbReference>
<dbReference type="InParanoid" id="A0A251V487"/>
<dbReference type="GO" id="GO:0005634">
    <property type="term" value="C:nucleus"/>
    <property type="evidence" value="ECO:0000318"/>
    <property type="project" value="GO_Central"/>
</dbReference>
<dbReference type="PANTHER" id="PTHR47995:SF18">
    <property type="entry name" value="TRANSCRIPTION FACTOR MYB65"/>
    <property type="match status" value="1"/>
</dbReference>
<dbReference type="GO" id="GO:0006355">
    <property type="term" value="P:regulation of DNA-templated transcription"/>
    <property type="evidence" value="ECO:0000318"/>
    <property type="project" value="GO_Central"/>
</dbReference>
<dbReference type="EMBL" id="MNCJ02000319">
    <property type="protein sequence ID" value="KAF5812290.1"/>
    <property type="molecule type" value="Genomic_DNA"/>
</dbReference>
<evidence type="ECO:0000313" key="9">
    <source>
        <dbReference type="EMBL" id="KAF5812290.1"/>
    </source>
</evidence>
<feature type="domain" description="Myb-like" evidence="7">
    <location>
        <begin position="1"/>
        <end position="36"/>
    </location>
</feature>
<dbReference type="AlphaFoldDB" id="A0A251V487"/>
<dbReference type="SUPFAM" id="SSF46689">
    <property type="entry name" value="Homeodomain-like"/>
    <property type="match status" value="1"/>
</dbReference>
<sequence>MEYVNTHGEGSWNAVQRNSGLLRRGKSCRLRWANHLRPNLKKGAFTPEEERRIIELHSKFGNKWARMTLHLPGRTDKEIKNYWHTRLKRRLQAGLPIYPVDFHRRQHDQSIPNQTITLSSSSLLFDQLNYNVMNTPFYLQNSQSNLDILHSNTRFPNRAFLSSLQSNLAMIQIPKLEPFGNVETELPSIQSSSQPINPACSSNDQMITRLNDGDKAILPYICHHENSGLLEDVLGESRALISSQVHSNQCKSSKTDKGEAKIVDDHLLIEEEPENVTFESNFETQETNKTAFEESSPDHSSIGELCYTFMFNTFTRKI</sequence>
<accession>A0A251V487</accession>
<reference evidence="10" key="2">
    <citation type="submission" date="2017-02" db="EMBL/GenBank/DDBJ databases">
        <title>Sunflower complete genome.</title>
        <authorList>
            <person name="Langlade N."/>
            <person name="Munos S."/>
        </authorList>
    </citation>
    <scope>NUCLEOTIDE SEQUENCE [LARGE SCALE GENOMIC DNA]</scope>
    <source>
        <tissue evidence="10">Leaves</tissue>
    </source>
</reference>
<dbReference type="CDD" id="cd00167">
    <property type="entry name" value="SANT"/>
    <property type="match status" value="2"/>
</dbReference>
<dbReference type="Gene3D" id="1.10.10.60">
    <property type="entry name" value="Homeodomain-like"/>
    <property type="match status" value="2"/>
</dbReference>
<reference evidence="9 11" key="1">
    <citation type="journal article" date="2017" name="Nature">
        <title>The sunflower genome provides insights into oil metabolism, flowering and Asterid evolution.</title>
        <authorList>
            <person name="Badouin H."/>
            <person name="Gouzy J."/>
            <person name="Grassa C.J."/>
            <person name="Murat F."/>
            <person name="Staton S.E."/>
            <person name="Cottret L."/>
            <person name="Lelandais-Briere C."/>
            <person name="Owens G.L."/>
            <person name="Carrere S."/>
            <person name="Mayjonade B."/>
            <person name="Legrand L."/>
            <person name="Gill N."/>
            <person name="Kane N.C."/>
            <person name="Bowers J.E."/>
            <person name="Hubner S."/>
            <person name="Bellec A."/>
            <person name="Berard A."/>
            <person name="Berges H."/>
            <person name="Blanchet N."/>
            <person name="Boniface M.C."/>
            <person name="Brunel D."/>
            <person name="Catrice O."/>
            <person name="Chaidir N."/>
            <person name="Claudel C."/>
            <person name="Donnadieu C."/>
            <person name="Faraut T."/>
            <person name="Fievet G."/>
            <person name="Helmstetter N."/>
            <person name="King M."/>
            <person name="Knapp S.J."/>
            <person name="Lai Z."/>
            <person name="Le Paslier M.C."/>
            <person name="Lippi Y."/>
            <person name="Lorenzon L."/>
            <person name="Mandel J.R."/>
            <person name="Marage G."/>
            <person name="Marchand G."/>
            <person name="Marquand E."/>
            <person name="Bret-Mestries E."/>
            <person name="Morien E."/>
            <person name="Nambeesan S."/>
            <person name="Nguyen T."/>
            <person name="Pegot-Espagnet P."/>
            <person name="Pouilly N."/>
            <person name="Raftis F."/>
            <person name="Sallet E."/>
            <person name="Schiex T."/>
            <person name="Thomas J."/>
            <person name="Vandecasteele C."/>
            <person name="Vares D."/>
            <person name="Vear F."/>
            <person name="Vautrin S."/>
            <person name="Crespi M."/>
            <person name="Mangin B."/>
            <person name="Burke J.M."/>
            <person name="Salse J."/>
            <person name="Munos S."/>
            <person name="Vincourt P."/>
            <person name="Rieseberg L.H."/>
            <person name="Langlade N.B."/>
        </authorList>
    </citation>
    <scope>NUCLEOTIDE SEQUENCE [LARGE SCALE GENOMIC DNA]</scope>
    <source>
        <strain evidence="11">cv. SF193</strain>
        <tissue evidence="9">Leaves</tissue>
    </source>
</reference>
<evidence type="ECO:0000256" key="1">
    <source>
        <dbReference type="ARBA" id="ARBA00004123"/>
    </source>
</evidence>
<dbReference type="SMART" id="SM00717">
    <property type="entry name" value="SANT"/>
    <property type="match status" value="2"/>
</dbReference>
<evidence type="ECO:0000256" key="6">
    <source>
        <dbReference type="ARBA" id="ARBA00023242"/>
    </source>
</evidence>
<dbReference type="PANTHER" id="PTHR47995">
    <property type="entry name" value="TRANSCRIPTION FACTOR MYB33-RELATED"/>
    <property type="match status" value="1"/>
</dbReference>
<evidence type="ECO:0000256" key="3">
    <source>
        <dbReference type="ARBA" id="ARBA00023015"/>
    </source>
</evidence>
<evidence type="ECO:0000256" key="4">
    <source>
        <dbReference type="ARBA" id="ARBA00023125"/>
    </source>
</evidence>
<evidence type="ECO:0000313" key="11">
    <source>
        <dbReference type="Proteomes" id="UP000215914"/>
    </source>
</evidence>
<evidence type="ECO:0000259" key="7">
    <source>
        <dbReference type="PROSITE" id="PS50090"/>
    </source>
</evidence>
<gene>
    <name evidence="10" type="ORF">HannXRQ_Chr04g0127391</name>
    <name evidence="9" type="ORF">HanXRQr2_Chr04g0190911</name>
</gene>
<dbReference type="PROSITE" id="PS51294">
    <property type="entry name" value="HTH_MYB"/>
    <property type="match status" value="1"/>
</dbReference>